<dbReference type="Proteomes" id="UP001526430">
    <property type="component" value="Unassembled WGS sequence"/>
</dbReference>
<evidence type="ECO:0000313" key="2">
    <source>
        <dbReference type="Proteomes" id="UP001526430"/>
    </source>
</evidence>
<accession>A0ABT3NZD0</accession>
<gene>
    <name evidence="1" type="ORF">OF850_17840</name>
</gene>
<evidence type="ECO:0000313" key="1">
    <source>
        <dbReference type="EMBL" id="MCW8087493.1"/>
    </source>
</evidence>
<dbReference type="EMBL" id="JAPFQI010000017">
    <property type="protein sequence ID" value="MCW8087493.1"/>
    <property type="molecule type" value="Genomic_DNA"/>
</dbReference>
<name>A0ABT3NZD0_9PROT</name>
<organism evidence="1 2">
    <name type="scientific">Sabulicella glaciei</name>
    <dbReference type="NCBI Taxonomy" id="2984948"/>
    <lineage>
        <taxon>Bacteria</taxon>
        <taxon>Pseudomonadati</taxon>
        <taxon>Pseudomonadota</taxon>
        <taxon>Alphaproteobacteria</taxon>
        <taxon>Acetobacterales</taxon>
        <taxon>Acetobacteraceae</taxon>
        <taxon>Sabulicella</taxon>
    </lineage>
</organism>
<proteinExistence type="predicted"/>
<protein>
    <recommendedName>
        <fullName evidence="3">Transposase</fullName>
    </recommendedName>
</protein>
<sequence length="51" mass="5801">MAFKRIAVDTSKAMFTVHGIDEADRAVLRRNLSRPRFTAFVTSFEPTELVT</sequence>
<keyword evidence="2" id="KW-1185">Reference proteome</keyword>
<reference evidence="1 2" key="1">
    <citation type="submission" date="2022-10" db="EMBL/GenBank/DDBJ databases">
        <title>Roseococcus glaciei nov., sp. nov., isolated from glacier.</title>
        <authorList>
            <person name="Liu Q."/>
            <person name="Xin Y.-H."/>
        </authorList>
    </citation>
    <scope>NUCLEOTIDE SEQUENCE [LARGE SCALE GENOMIC DNA]</scope>
    <source>
        <strain evidence="1 2">MDT2-1-1</strain>
    </source>
</reference>
<comment type="caution">
    <text evidence="1">The sequence shown here is derived from an EMBL/GenBank/DDBJ whole genome shotgun (WGS) entry which is preliminary data.</text>
</comment>
<dbReference type="RefSeq" id="WP_301591697.1">
    <property type="nucleotide sequence ID" value="NZ_JAPFQI010000017.1"/>
</dbReference>
<evidence type="ECO:0008006" key="3">
    <source>
        <dbReference type="Google" id="ProtNLM"/>
    </source>
</evidence>